<keyword evidence="2" id="KW-0732">Signal</keyword>
<dbReference type="Pfam" id="PF12849">
    <property type="entry name" value="PBP_like_2"/>
    <property type="match status" value="1"/>
</dbReference>
<dbReference type="OrthoDB" id="53390at2157"/>
<dbReference type="Gene3D" id="3.40.190.10">
    <property type="entry name" value="Periplasmic binding protein-like II"/>
    <property type="match status" value="2"/>
</dbReference>
<keyword evidence="3" id="KW-1133">Transmembrane helix</keyword>
<keyword evidence="3" id="KW-0472">Membrane</keyword>
<evidence type="ECO:0000259" key="4">
    <source>
        <dbReference type="Pfam" id="PF12849"/>
    </source>
</evidence>
<keyword evidence="6" id="KW-1185">Reference proteome</keyword>
<feature type="domain" description="PBP" evidence="4">
    <location>
        <begin position="51"/>
        <end position="290"/>
    </location>
</feature>
<evidence type="ECO:0000313" key="6">
    <source>
        <dbReference type="Proteomes" id="UP000199259"/>
    </source>
</evidence>
<evidence type="ECO:0000313" key="5">
    <source>
        <dbReference type="EMBL" id="SDF94590.1"/>
    </source>
</evidence>
<dbReference type="PANTHER" id="PTHR30570">
    <property type="entry name" value="PERIPLASMIC PHOSPHATE BINDING COMPONENT OF PHOSPHATE ABC TRANSPORTER"/>
    <property type="match status" value="1"/>
</dbReference>
<reference evidence="5 6" key="1">
    <citation type="submission" date="2016-10" db="EMBL/GenBank/DDBJ databases">
        <authorList>
            <person name="Varghese N."/>
            <person name="Submissions S."/>
        </authorList>
    </citation>
    <scope>NUCLEOTIDE SEQUENCE [LARGE SCALE GENOMIC DNA]</scope>
    <source>
        <strain evidence="5 6">PL 12/M</strain>
    </source>
</reference>
<feature type="transmembrane region" description="Helical" evidence="3">
    <location>
        <begin position="7"/>
        <end position="26"/>
    </location>
</feature>
<evidence type="ECO:0000256" key="3">
    <source>
        <dbReference type="SAM" id="Phobius"/>
    </source>
</evidence>
<sequence>MSQNKKYAIITIIILLIVLFFLFLSYNQNDHEKTEMTISNEQNDSISSDTKTNEKEIFIKGSDTILPVSIAESETYMKLHPQNKVIVIGGGSSLGIASFIEGEVEIAMASRKIKDSEIESAMNKGIAPAETVIGWDGIAVIVNKNNSFDSLTIEQLKKIYTGEVSNWKELGGQDKEIEVLVRDTSSGTYAFFKEHVLEDEEYAPVAVTEPNTEAIVQTVASDSAAIGYIGLAYADSSVKMLGLETTEGTFHPEQESILKGEYPLARPLQYYTNGKPEGEVGEYIDFVLSEQGQMIIKEIGYLPIN</sequence>
<evidence type="ECO:0000256" key="2">
    <source>
        <dbReference type="ARBA" id="ARBA00022729"/>
    </source>
</evidence>
<dbReference type="NCBIfam" id="TIGR02136">
    <property type="entry name" value="ptsS_2"/>
    <property type="match status" value="1"/>
</dbReference>
<dbReference type="InterPro" id="IPR024370">
    <property type="entry name" value="PBP_domain"/>
</dbReference>
<protein>
    <submittedName>
        <fullName evidence="5">Phosphate ABC transporter substrate-binding protein, PhoT family</fullName>
    </submittedName>
</protein>
<dbReference type="SUPFAM" id="SSF53850">
    <property type="entry name" value="Periplasmic binding protein-like II"/>
    <property type="match status" value="1"/>
</dbReference>
<dbReference type="AlphaFoldDB" id="A0A7Z7AZV8"/>
<gene>
    <name evidence="5" type="ORF">SAMN04488589_1779</name>
</gene>
<dbReference type="Proteomes" id="UP000199259">
    <property type="component" value="Unassembled WGS sequence"/>
</dbReference>
<name>A0A7Z7AZV8_9EURY</name>
<dbReference type="CDD" id="cd13653">
    <property type="entry name" value="PBP2_phosphate_like_1"/>
    <property type="match status" value="1"/>
</dbReference>
<evidence type="ECO:0000256" key="1">
    <source>
        <dbReference type="ARBA" id="ARBA00022448"/>
    </source>
</evidence>
<dbReference type="InterPro" id="IPR050811">
    <property type="entry name" value="Phosphate_ABC_transporter"/>
</dbReference>
<accession>A0A7Z7AZV8</accession>
<dbReference type="EMBL" id="FNCA01000005">
    <property type="protein sequence ID" value="SDF94590.1"/>
    <property type="molecule type" value="Genomic_DNA"/>
</dbReference>
<comment type="caution">
    <text evidence="5">The sequence shown here is derived from an EMBL/GenBank/DDBJ whole genome shotgun (WGS) entry which is preliminary data.</text>
</comment>
<organism evidence="5 6">
    <name type="scientific">Methanolobus vulcani</name>
    <dbReference type="NCBI Taxonomy" id="38026"/>
    <lineage>
        <taxon>Archaea</taxon>
        <taxon>Methanobacteriati</taxon>
        <taxon>Methanobacteriota</taxon>
        <taxon>Stenosarchaea group</taxon>
        <taxon>Methanomicrobia</taxon>
        <taxon>Methanosarcinales</taxon>
        <taxon>Methanosarcinaceae</taxon>
        <taxon>Methanolobus</taxon>
    </lineage>
</organism>
<dbReference type="PANTHER" id="PTHR30570:SF1">
    <property type="entry name" value="PHOSPHATE-BINDING PROTEIN PSTS"/>
    <property type="match status" value="1"/>
</dbReference>
<keyword evidence="3" id="KW-0812">Transmembrane</keyword>
<proteinExistence type="predicted"/>
<dbReference type="GO" id="GO:0042301">
    <property type="term" value="F:phosphate ion binding"/>
    <property type="evidence" value="ECO:0007669"/>
    <property type="project" value="InterPro"/>
</dbReference>
<dbReference type="InterPro" id="IPR011862">
    <property type="entry name" value="Phos-bd"/>
</dbReference>
<keyword evidence="1" id="KW-0813">Transport</keyword>